<sequence length="62" mass="7198">MLHVAPSTEDSLVSSYTALHLRPASLRFRRHHVSHMPCFVRRRRIAYILRSGRQALIRVSST</sequence>
<accession>A0A0P1BDQ8</accession>
<organism evidence="1 2">
    <name type="scientific">Ceraceosorus bombacis</name>
    <dbReference type="NCBI Taxonomy" id="401625"/>
    <lineage>
        <taxon>Eukaryota</taxon>
        <taxon>Fungi</taxon>
        <taxon>Dikarya</taxon>
        <taxon>Basidiomycota</taxon>
        <taxon>Ustilaginomycotina</taxon>
        <taxon>Exobasidiomycetes</taxon>
        <taxon>Ceraceosorales</taxon>
        <taxon>Ceraceosoraceae</taxon>
        <taxon>Ceraceosorus</taxon>
    </lineage>
</organism>
<reference evidence="1 2" key="1">
    <citation type="submission" date="2014-09" db="EMBL/GenBank/DDBJ databases">
        <authorList>
            <person name="Magalhaes I.L.F."/>
            <person name="Oliveira U."/>
            <person name="Santos F.R."/>
            <person name="Vidigal T.H.D.A."/>
            <person name="Brescovit A.D."/>
            <person name="Santos A.J."/>
        </authorList>
    </citation>
    <scope>NUCLEOTIDE SEQUENCE [LARGE SCALE GENOMIC DNA]</scope>
</reference>
<dbReference type="EMBL" id="CCYA01000240">
    <property type="protein sequence ID" value="CEH14253.1"/>
    <property type="molecule type" value="Genomic_DNA"/>
</dbReference>
<dbReference type="Proteomes" id="UP000054845">
    <property type="component" value="Unassembled WGS sequence"/>
</dbReference>
<dbReference type="AlphaFoldDB" id="A0A0P1BDQ8"/>
<evidence type="ECO:0000313" key="1">
    <source>
        <dbReference type="EMBL" id="CEH14253.1"/>
    </source>
</evidence>
<proteinExistence type="predicted"/>
<keyword evidence="2" id="KW-1185">Reference proteome</keyword>
<name>A0A0P1BDQ8_9BASI</name>
<evidence type="ECO:0000313" key="2">
    <source>
        <dbReference type="Proteomes" id="UP000054845"/>
    </source>
</evidence>
<protein>
    <submittedName>
        <fullName evidence="1">Uncharacterized protein</fullName>
    </submittedName>
</protein>